<keyword evidence="3" id="KW-1185">Reference proteome</keyword>
<dbReference type="KEGG" id="spun:BFF78_24945"/>
<gene>
    <name evidence="2" type="ORF">BFF78_24945</name>
</gene>
<feature type="compositionally biased region" description="Pro residues" evidence="1">
    <location>
        <begin position="57"/>
        <end position="71"/>
    </location>
</feature>
<evidence type="ECO:0000313" key="3">
    <source>
        <dbReference type="Proteomes" id="UP000094960"/>
    </source>
</evidence>
<feature type="region of interest" description="Disordered" evidence="1">
    <location>
        <begin position="49"/>
        <end position="71"/>
    </location>
</feature>
<proteinExistence type="predicted"/>
<protein>
    <submittedName>
        <fullName evidence="2">Uncharacterized protein</fullName>
    </submittedName>
</protein>
<name>A0A1D7YEF1_9ACTN</name>
<dbReference type="Proteomes" id="UP000094960">
    <property type="component" value="Chromosome"/>
</dbReference>
<evidence type="ECO:0000313" key="2">
    <source>
        <dbReference type="EMBL" id="AOR33870.1"/>
    </source>
</evidence>
<organism evidence="2 3">
    <name type="scientific">Streptomyces fodineus</name>
    <dbReference type="NCBI Taxonomy" id="1904616"/>
    <lineage>
        <taxon>Bacteria</taxon>
        <taxon>Bacillati</taxon>
        <taxon>Actinomycetota</taxon>
        <taxon>Actinomycetes</taxon>
        <taxon>Kitasatosporales</taxon>
        <taxon>Streptomycetaceae</taxon>
        <taxon>Streptomyces</taxon>
    </lineage>
</organism>
<accession>A0A1D7YEF1</accession>
<reference evidence="3" key="1">
    <citation type="submission" date="2016-09" db="EMBL/GenBank/DDBJ databases">
        <title>Streptomyces puniciscabiei strain:TW1S1 Genome sequencing and assembly.</title>
        <authorList>
            <person name="Kim M.-K."/>
            <person name="Kim S.B."/>
        </authorList>
    </citation>
    <scope>NUCLEOTIDE SEQUENCE [LARGE SCALE GENOMIC DNA]</scope>
    <source>
        <strain evidence="3">TW1S1</strain>
    </source>
</reference>
<sequence>MRGDRRTPVAGGGTTAVPARDAGRVRAGLVASVASMEVREPLRRSLAPFGVGLGGEPLPPLPTPTTVPDPC</sequence>
<dbReference type="AlphaFoldDB" id="A0A1D7YEF1"/>
<evidence type="ECO:0000256" key="1">
    <source>
        <dbReference type="SAM" id="MobiDB-lite"/>
    </source>
</evidence>
<dbReference type="EMBL" id="CP017248">
    <property type="protein sequence ID" value="AOR33870.1"/>
    <property type="molecule type" value="Genomic_DNA"/>
</dbReference>